<sequence length="185" mass="19550">MAEARWPLGKTVAILILVWVLLGLLPMLARMIVGAGFVPSTQWASSAGTYGLVAGLATALLLLWVVQKAPRDEKDTDLWRFAGASAALLFGFMIGKNVVDVTGPMAIALVAGDETELQFSVERADGGRVKGCPSPVELEGLPMLFDRACGVPQAVRDSLAPGMNIILTGRGTSLGIFARQITRAD</sequence>
<dbReference type="RefSeq" id="WP_115732657.1">
    <property type="nucleotide sequence ID" value="NZ_BAAAVY010000037.1"/>
</dbReference>
<proteinExistence type="predicted"/>
<feature type="transmembrane region" description="Helical" evidence="1">
    <location>
        <begin position="43"/>
        <end position="66"/>
    </location>
</feature>
<evidence type="ECO:0000313" key="3">
    <source>
        <dbReference type="Proteomes" id="UP000254701"/>
    </source>
</evidence>
<dbReference type="AlphaFoldDB" id="A0A380WPB7"/>
<name>A0A380WPB7_AMIAI</name>
<feature type="transmembrane region" description="Helical" evidence="1">
    <location>
        <begin position="12"/>
        <end position="37"/>
    </location>
</feature>
<keyword evidence="1" id="KW-0472">Membrane</keyword>
<gene>
    <name evidence="2" type="ORF">NCTC10684_03958</name>
</gene>
<accession>A0A380WPB7</accession>
<organism evidence="2 3">
    <name type="scientific">Aminobacter aminovorans</name>
    <name type="common">Chelatobacter heintzii</name>
    <dbReference type="NCBI Taxonomy" id="83263"/>
    <lineage>
        <taxon>Bacteria</taxon>
        <taxon>Pseudomonadati</taxon>
        <taxon>Pseudomonadota</taxon>
        <taxon>Alphaproteobacteria</taxon>
        <taxon>Hyphomicrobiales</taxon>
        <taxon>Phyllobacteriaceae</taxon>
        <taxon>Aminobacter</taxon>
    </lineage>
</organism>
<dbReference type="Proteomes" id="UP000254701">
    <property type="component" value="Unassembled WGS sequence"/>
</dbReference>
<evidence type="ECO:0000256" key="1">
    <source>
        <dbReference type="SAM" id="Phobius"/>
    </source>
</evidence>
<feature type="transmembrane region" description="Helical" evidence="1">
    <location>
        <begin position="78"/>
        <end position="95"/>
    </location>
</feature>
<keyword evidence="1" id="KW-1133">Transmembrane helix</keyword>
<dbReference type="EMBL" id="UFSM01000001">
    <property type="protein sequence ID" value="SUU90700.1"/>
    <property type="molecule type" value="Genomic_DNA"/>
</dbReference>
<evidence type="ECO:0000313" key="2">
    <source>
        <dbReference type="EMBL" id="SUU90700.1"/>
    </source>
</evidence>
<reference evidence="2 3" key="1">
    <citation type="submission" date="2018-06" db="EMBL/GenBank/DDBJ databases">
        <authorList>
            <consortium name="Pathogen Informatics"/>
            <person name="Doyle S."/>
        </authorList>
    </citation>
    <scope>NUCLEOTIDE SEQUENCE [LARGE SCALE GENOMIC DNA]</scope>
    <source>
        <strain evidence="2 3">NCTC10684</strain>
    </source>
</reference>
<dbReference type="OrthoDB" id="8402446at2"/>
<protein>
    <recommendedName>
        <fullName evidence="4">Transmembrane protein</fullName>
    </recommendedName>
</protein>
<evidence type="ECO:0008006" key="4">
    <source>
        <dbReference type="Google" id="ProtNLM"/>
    </source>
</evidence>
<keyword evidence="1" id="KW-0812">Transmembrane</keyword>